<dbReference type="InterPro" id="IPR023391">
    <property type="entry name" value="Prot_translocase_SecE_dom_sf"/>
</dbReference>
<feature type="transmembrane region" description="Helical" evidence="10">
    <location>
        <begin position="45"/>
        <end position="70"/>
    </location>
</feature>
<dbReference type="GO" id="GO:0006605">
    <property type="term" value="P:protein targeting"/>
    <property type="evidence" value="ECO:0007669"/>
    <property type="project" value="InterPro"/>
</dbReference>
<evidence type="ECO:0000256" key="4">
    <source>
        <dbReference type="ARBA" id="ARBA00022692"/>
    </source>
</evidence>
<keyword evidence="3" id="KW-0813">Transport</keyword>
<keyword evidence="4 10" id="KW-0812">Transmembrane</keyword>
<dbReference type="OrthoDB" id="298393at2759"/>
<evidence type="ECO:0000256" key="2">
    <source>
        <dbReference type="ARBA" id="ARBA00008274"/>
    </source>
</evidence>
<comment type="similarity">
    <text evidence="2">Belongs to the SecE/SEC61-gamma family.</text>
</comment>
<dbReference type="AlphaFoldDB" id="A0A078AG82"/>
<comment type="subcellular location">
    <subcellularLocation>
        <location evidence="1">Endoplasmic reticulum membrane</location>
        <topology evidence="1">Single-pass membrane protein</topology>
    </subcellularLocation>
</comment>
<keyword evidence="6" id="KW-0653">Protein transport</keyword>
<evidence type="ECO:0000256" key="6">
    <source>
        <dbReference type="ARBA" id="ARBA00022927"/>
    </source>
</evidence>
<dbReference type="Gene3D" id="1.20.5.820">
    <property type="entry name" value="Preprotein translocase SecE subunit"/>
    <property type="match status" value="1"/>
</dbReference>
<keyword evidence="12" id="KW-1185">Reference proteome</keyword>
<accession>A0A078AG82</accession>
<dbReference type="InParanoid" id="A0A078AG82"/>
<dbReference type="GO" id="GO:0005789">
    <property type="term" value="C:endoplasmic reticulum membrane"/>
    <property type="evidence" value="ECO:0007669"/>
    <property type="project" value="UniProtKB-SubCell"/>
</dbReference>
<name>A0A078AG82_STYLE</name>
<sequence length="77" mass="8710">MSSAAKLRREEKNKNVVNQLQDFANDSIVFFNKCAKPDRNEYMKILQACAMGFIVIGFIGYIIKLVFIPINNIILGA</sequence>
<organism evidence="11 12">
    <name type="scientific">Stylonychia lemnae</name>
    <name type="common">Ciliate</name>
    <dbReference type="NCBI Taxonomy" id="5949"/>
    <lineage>
        <taxon>Eukaryota</taxon>
        <taxon>Sar</taxon>
        <taxon>Alveolata</taxon>
        <taxon>Ciliophora</taxon>
        <taxon>Intramacronucleata</taxon>
        <taxon>Spirotrichea</taxon>
        <taxon>Stichotrichia</taxon>
        <taxon>Sporadotrichida</taxon>
        <taxon>Oxytrichidae</taxon>
        <taxon>Stylonychinae</taxon>
        <taxon>Stylonychia</taxon>
    </lineage>
</organism>
<dbReference type="GO" id="GO:0008320">
    <property type="term" value="F:protein transmembrane transporter activity"/>
    <property type="evidence" value="ECO:0007669"/>
    <property type="project" value="InterPro"/>
</dbReference>
<dbReference type="HAMAP" id="MF_00422">
    <property type="entry name" value="SecE"/>
    <property type="match status" value="1"/>
</dbReference>
<keyword evidence="8" id="KW-0811">Translocation</keyword>
<evidence type="ECO:0000256" key="5">
    <source>
        <dbReference type="ARBA" id="ARBA00022824"/>
    </source>
</evidence>
<evidence type="ECO:0000256" key="7">
    <source>
        <dbReference type="ARBA" id="ARBA00022989"/>
    </source>
</evidence>
<evidence type="ECO:0000256" key="1">
    <source>
        <dbReference type="ARBA" id="ARBA00004389"/>
    </source>
</evidence>
<evidence type="ECO:0000256" key="3">
    <source>
        <dbReference type="ARBA" id="ARBA00022448"/>
    </source>
</evidence>
<reference evidence="11 12" key="1">
    <citation type="submission" date="2014-06" db="EMBL/GenBank/DDBJ databases">
        <authorList>
            <person name="Swart Estienne"/>
        </authorList>
    </citation>
    <scope>NUCLEOTIDE SEQUENCE [LARGE SCALE GENOMIC DNA]</scope>
    <source>
        <strain evidence="11 12">130c</strain>
    </source>
</reference>
<dbReference type="Pfam" id="PF00584">
    <property type="entry name" value="SecE"/>
    <property type="match status" value="1"/>
</dbReference>
<protein>
    <submittedName>
        <fullName evidence="11">Protein transport protein sec61 gamma subunit</fullName>
    </submittedName>
</protein>
<evidence type="ECO:0000313" key="12">
    <source>
        <dbReference type="Proteomes" id="UP000039865"/>
    </source>
</evidence>
<dbReference type="FunCoup" id="A0A078AG82">
    <property type="interactions" value="209"/>
</dbReference>
<dbReference type="SUPFAM" id="SSF103456">
    <property type="entry name" value="Preprotein translocase SecE subunit"/>
    <property type="match status" value="1"/>
</dbReference>
<gene>
    <name evidence="11" type="primary">Contig18192.g19336</name>
    <name evidence="11" type="ORF">STYLEM_9845</name>
</gene>
<dbReference type="InterPro" id="IPR008158">
    <property type="entry name" value="Translocase_Sec61-g"/>
</dbReference>
<keyword evidence="9 10" id="KW-0472">Membrane</keyword>
<evidence type="ECO:0000256" key="8">
    <source>
        <dbReference type="ARBA" id="ARBA00023010"/>
    </source>
</evidence>
<dbReference type="GO" id="GO:0006886">
    <property type="term" value="P:intracellular protein transport"/>
    <property type="evidence" value="ECO:0007669"/>
    <property type="project" value="InterPro"/>
</dbReference>
<dbReference type="Proteomes" id="UP000039865">
    <property type="component" value="Unassembled WGS sequence"/>
</dbReference>
<proteinExistence type="inferred from homology"/>
<dbReference type="EMBL" id="CCKQ01009360">
    <property type="protein sequence ID" value="CDW80841.1"/>
    <property type="molecule type" value="Genomic_DNA"/>
</dbReference>
<dbReference type="PANTHER" id="PTHR12309">
    <property type="entry name" value="SEC61 GAMMA SUBUNIT"/>
    <property type="match status" value="1"/>
</dbReference>
<dbReference type="NCBIfam" id="TIGR00327">
    <property type="entry name" value="secE_euk_arch"/>
    <property type="match status" value="1"/>
</dbReference>
<evidence type="ECO:0000313" key="11">
    <source>
        <dbReference type="EMBL" id="CDW80841.1"/>
    </source>
</evidence>
<dbReference type="OMA" id="KPDQKEY"/>
<keyword evidence="5" id="KW-0256">Endoplasmic reticulum</keyword>
<evidence type="ECO:0000256" key="9">
    <source>
        <dbReference type="ARBA" id="ARBA00023136"/>
    </source>
</evidence>
<evidence type="ECO:0000256" key="10">
    <source>
        <dbReference type="SAM" id="Phobius"/>
    </source>
</evidence>
<dbReference type="InterPro" id="IPR001901">
    <property type="entry name" value="Translocase_SecE/Sec61-g"/>
</dbReference>
<keyword evidence="7 10" id="KW-1133">Transmembrane helix</keyword>